<feature type="region of interest" description="Disordered" evidence="1">
    <location>
        <begin position="280"/>
        <end position="401"/>
    </location>
</feature>
<feature type="compositionally biased region" description="Low complexity" evidence="1">
    <location>
        <begin position="315"/>
        <end position="330"/>
    </location>
</feature>
<reference evidence="3" key="1">
    <citation type="submission" date="2016-10" db="EMBL/GenBank/DDBJ databases">
        <authorList>
            <person name="Varghese N."/>
            <person name="Submissions S."/>
        </authorList>
    </citation>
    <scope>NUCLEOTIDE SEQUENCE [LARGE SCALE GENOMIC DNA]</scope>
    <source>
        <strain evidence="3">CPCC 202695</strain>
    </source>
</reference>
<accession>A0A1H1RWR7</accession>
<sequence length="401" mass="41462">MSRIAHPGRLVAVIGGLTGAAVLVAAVVTANPDWWSQPTPTHGFAAPEAGTPEYRWTVPPAVNTGGAPPTEDVDTPDPAAPSPIPDVLDDFSGDAFDSAPPVVIVAVPGAPGTDRPDRTTEPPSEREYRWVLVSENPNVASGFTTTFGILLECEGDGGSVRSIIERDLDDHFTITLYYSPREVVYLAAGSYLCGTPTDVELARSLADRADAAWGTSGLTATHPGVCALYRAVRSVVDRQDQATYTCPDGPPPPFPDEGTYTADLESLFTASEAAAPALSDSALEADAEGVPAGDRTTTGDPVIVPEATVDETELSADAPAAESRAPAVVEPLETEADVEASSTAEPPPPQDVTQDDPADPASTEDAGIEPVVAEPDAAAEAPAPTETPTEPAVEPAREPEA</sequence>
<dbReference type="STRING" id="589382.SAMN04489721_1259"/>
<gene>
    <name evidence="2" type="ORF">SAMN04489721_1259</name>
</gene>
<evidence type="ECO:0000256" key="1">
    <source>
        <dbReference type="SAM" id="MobiDB-lite"/>
    </source>
</evidence>
<protein>
    <submittedName>
        <fullName evidence="2">Uncharacterized protein</fullName>
    </submittedName>
</protein>
<dbReference type="RefSeq" id="WP_188434428.1">
    <property type="nucleotide sequence ID" value="NZ_BMDN01000006.1"/>
</dbReference>
<proteinExistence type="predicted"/>
<feature type="region of interest" description="Disordered" evidence="1">
    <location>
        <begin position="46"/>
        <end position="91"/>
    </location>
</feature>
<dbReference type="AlphaFoldDB" id="A0A1H1RWR7"/>
<dbReference type="EMBL" id="LT629755">
    <property type="protein sequence ID" value="SDS40140.1"/>
    <property type="molecule type" value="Genomic_DNA"/>
</dbReference>
<dbReference type="Proteomes" id="UP000199482">
    <property type="component" value="Chromosome I"/>
</dbReference>
<evidence type="ECO:0000313" key="2">
    <source>
        <dbReference type="EMBL" id="SDS40140.1"/>
    </source>
</evidence>
<evidence type="ECO:0000313" key="3">
    <source>
        <dbReference type="Proteomes" id="UP000199482"/>
    </source>
</evidence>
<organism evidence="2 3">
    <name type="scientific">Agromyces flavus</name>
    <dbReference type="NCBI Taxonomy" id="589382"/>
    <lineage>
        <taxon>Bacteria</taxon>
        <taxon>Bacillati</taxon>
        <taxon>Actinomycetota</taxon>
        <taxon>Actinomycetes</taxon>
        <taxon>Micrococcales</taxon>
        <taxon>Microbacteriaceae</taxon>
        <taxon>Agromyces</taxon>
    </lineage>
</organism>
<name>A0A1H1RWR7_9MICO</name>
<feature type="compositionally biased region" description="Basic and acidic residues" evidence="1">
    <location>
        <begin position="114"/>
        <end position="125"/>
    </location>
</feature>
<feature type="region of interest" description="Disordered" evidence="1">
    <location>
        <begin position="106"/>
        <end position="125"/>
    </location>
</feature>
<feature type="compositionally biased region" description="Low complexity" evidence="1">
    <location>
        <begin position="369"/>
        <end position="394"/>
    </location>
</feature>